<feature type="region of interest" description="Disordered" evidence="1">
    <location>
        <begin position="1"/>
        <end position="33"/>
    </location>
</feature>
<evidence type="ECO:0000313" key="3">
    <source>
        <dbReference type="Proteomes" id="UP001152561"/>
    </source>
</evidence>
<gene>
    <name evidence="2" type="ORF">K7X08_005941</name>
</gene>
<feature type="region of interest" description="Disordered" evidence="1">
    <location>
        <begin position="118"/>
        <end position="141"/>
    </location>
</feature>
<protein>
    <submittedName>
        <fullName evidence="2">Uncharacterized protein</fullName>
    </submittedName>
</protein>
<comment type="caution">
    <text evidence="2">The sequence shown here is derived from an EMBL/GenBank/DDBJ whole genome shotgun (WGS) entry which is preliminary data.</text>
</comment>
<accession>A0A9Q1LTC6</accession>
<dbReference type="AlphaFoldDB" id="A0A9Q1LTC6"/>
<proteinExistence type="predicted"/>
<name>A0A9Q1LTC6_9SOLA</name>
<organism evidence="2 3">
    <name type="scientific">Anisodus acutangulus</name>
    <dbReference type="NCBI Taxonomy" id="402998"/>
    <lineage>
        <taxon>Eukaryota</taxon>
        <taxon>Viridiplantae</taxon>
        <taxon>Streptophyta</taxon>
        <taxon>Embryophyta</taxon>
        <taxon>Tracheophyta</taxon>
        <taxon>Spermatophyta</taxon>
        <taxon>Magnoliopsida</taxon>
        <taxon>eudicotyledons</taxon>
        <taxon>Gunneridae</taxon>
        <taxon>Pentapetalae</taxon>
        <taxon>asterids</taxon>
        <taxon>lamiids</taxon>
        <taxon>Solanales</taxon>
        <taxon>Solanaceae</taxon>
        <taxon>Solanoideae</taxon>
        <taxon>Hyoscyameae</taxon>
        <taxon>Anisodus</taxon>
    </lineage>
</organism>
<evidence type="ECO:0000313" key="2">
    <source>
        <dbReference type="EMBL" id="KAJ8543418.1"/>
    </source>
</evidence>
<keyword evidence="3" id="KW-1185">Reference proteome</keyword>
<dbReference type="EMBL" id="JAJAGQ010000014">
    <property type="protein sequence ID" value="KAJ8543418.1"/>
    <property type="molecule type" value="Genomic_DNA"/>
</dbReference>
<sequence>MLALGRKSLSPNGPVFVPSKYSAGKNDSRTIISPTGQQQLVSKTRDMDTLNAIDSSQKSLAIITKDIGVLAKSHEPQVVVSGLSPTTAYDIDLGDDMFDGDDEDEILDICFDKVAKDGDLSPRQQRNGSNKSKKKKRHMEHNIVGIVR</sequence>
<dbReference type="Proteomes" id="UP001152561">
    <property type="component" value="Unassembled WGS sequence"/>
</dbReference>
<evidence type="ECO:0000256" key="1">
    <source>
        <dbReference type="SAM" id="MobiDB-lite"/>
    </source>
</evidence>
<reference evidence="3" key="1">
    <citation type="journal article" date="2023" name="Proc. Natl. Acad. Sci. U.S.A.">
        <title>Genomic and structural basis for evolution of tropane alkaloid biosynthesis.</title>
        <authorList>
            <person name="Wanga Y.-J."/>
            <person name="Taina T."/>
            <person name="Yua J.-Y."/>
            <person name="Lia J."/>
            <person name="Xua B."/>
            <person name="Chenc J."/>
            <person name="D'Auriad J.C."/>
            <person name="Huanga J.-P."/>
            <person name="Huanga S.-X."/>
        </authorList>
    </citation>
    <scope>NUCLEOTIDE SEQUENCE [LARGE SCALE GENOMIC DNA]</scope>
    <source>
        <strain evidence="3">cv. KIB-2019</strain>
    </source>
</reference>